<name>A0A2S5T2M9_9BURK</name>
<dbReference type="Pfam" id="PF04290">
    <property type="entry name" value="DctQ"/>
    <property type="match status" value="1"/>
</dbReference>
<proteinExistence type="inferred from homology"/>
<feature type="transmembrane region" description="Helical" evidence="9">
    <location>
        <begin position="136"/>
        <end position="158"/>
    </location>
</feature>
<keyword evidence="2 9" id="KW-0813">Transport</keyword>
<evidence type="ECO:0000256" key="7">
    <source>
        <dbReference type="ARBA" id="ARBA00023136"/>
    </source>
</evidence>
<dbReference type="EMBL" id="PSNY01000014">
    <property type="protein sequence ID" value="PPE69202.1"/>
    <property type="molecule type" value="Genomic_DNA"/>
</dbReference>
<dbReference type="EMBL" id="SLXF01000001">
    <property type="protein sequence ID" value="TCP09639.1"/>
    <property type="molecule type" value="Genomic_DNA"/>
</dbReference>
<evidence type="ECO:0000259" key="10">
    <source>
        <dbReference type="Pfam" id="PF04290"/>
    </source>
</evidence>
<accession>A0A2S5T2M9</accession>
<keyword evidence="4 9" id="KW-0997">Cell inner membrane</keyword>
<dbReference type="PANTHER" id="PTHR35011:SF4">
    <property type="entry name" value="SLL1102 PROTEIN"/>
    <property type="match status" value="1"/>
</dbReference>
<dbReference type="InterPro" id="IPR055348">
    <property type="entry name" value="DctQ"/>
</dbReference>
<evidence type="ECO:0000256" key="6">
    <source>
        <dbReference type="ARBA" id="ARBA00022989"/>
    </source>
</evidence>
<feature type="domain" description="Tripartite ATP-independent periplasmic transporters DctQ component" evidence="10">
    <location>
        <begin position="31"/>
        <end position="161"/>
    </location>
</feature>
<feature type="transmembrane region" description="Helical" evidence="9">
    <location>
        <begin position="53"/>
        <end position="71"/>
    </location>
</feature>
<keyword evidence="5 9" id="KW-0812">Transmembrane</keyword>
<evidence type="ECO:0000313" key="14">
    <source>
        <dbReference type="Proteomes" id="UP000294772"/>
    </source>
</evidence>
<dbReference type="InterPro" id="IPR007387">
    <property type="entry name" value="TRAP_DctQ"/>
</dbReference>
<evidence type="ECO:0000256" key="1">
    <source>
        <dbReference type="ARBA" id="ARBA00004429"/>
    </source>
</evidence>
<keyword evidence="6 9" id="KW-1133">Transmembrane helix</keyword>
<reference evidence="11 13" key="1">
    <citation type="submission" date="2018-02" db="EMBL/GenBank/DDBJ databases">
        <title>Reclassifiation of [Polyangium] brachysporum DSM 7029 as Guopingzhaonella breviflexa gen. nov., sp. nov., a member of the family Comamonadaceae.</title>
        <authorList>
            <person name="Tang B."/>
        </authorList>
    </citation>
    <scope>NUCLEOTIDE SEQUENCE [LARGE SCALE GENOMIC DNA]</scope>
    <source>
        <strain evidence="11 13">DSM 15344</strain>
    </source>
</reference>
<evidence type="ECO:0000256" key="3">
    <source>
        <dbReference type="ARBA" id="ARBA00022475"/>
    </source>
</evidence>
<dbReference type="GO" id="GO:0005886">
    <property type="term" value="C:plasma membrane"/>
    <property type="evidence" value="ECO:0007669"/>
    <property type="project" value="UniProtKB-SubCell"/>
</dbReference>
<dbReference type="GO" id="GO:0022857">
    <property type="term" value="F:transmembrane transporter activity"/>
    <property type="evidence" value="ECO:0007669"/>
    <property type="project" value="UniProtKB-UniRule"/>
</dbReference>
<dbReference type="PANTHER" id="PTHR35011">
    <property type="entry name" value="2,3-DIKETO-L-GULONATE TRAP TRANSPORTER SMALL PERMEASE PROTEIN YIAM"/>
    <property type="match status" value="1"/>
</dbReference>
<evidence type="ECO:0000256" key="8">
    <source>
        <dbReference type="ARBA" id="ARBA00038436"/>
    </source>
</evidence>
<dbReference type="OrthoDB" id="9795655at2"/>
<keyword evidence="3" id="KW-1003">Cell membrane</keyword>
<evidence type="ECO:0000313" key="11">
    <source>
        <dbReference type="EMBL" id="PPE69202.1"/>
    </source>
</evidence>
<dbReference type="RefSeq" id="WP_104358156.1">
    <property type="nucleotide sequence ID" value="NZ_CALFFA010000022.1"/>
</dbReference>
<comment type="similarity">
    <text evidence="8 9">Belongs to the TRAP transporter small permease family.</text>
</comment>
<dbReference type="Proteomes" id="UP000294772">
    <property type="component" value="Unassembled WGS sequence"/>
</dbReference>
<evidence type="ECO:0000256" key="2">
    <source>
        <dbReference type="ARBA" id="ARBA00022448"/>
    </source>
</evidence>
<feature type="transmembrane region" description="Helical" evidence="9">
    <location>
        <begin position="92"/>
        <end position="116"/>
    </location>
</feature>
<protein>
    <recommendedName>
        <fullName evidence="9">TRAP transporter small permease protein</fullName>
    </recommendedName>
</protein>
<gene>
    <name evidence="11" type="ORF">C1702_13080</name>
    <name evidence="12" type="ORF">EV676_101213</name>
</gene>
<dbReference type="Proteomes" id="UP000239406">
    <property type="component" value="Unassembled WGS sequence"/>
</dbReference>
<comment type="subunit">
    <text evidence="9">The complex comprises the extracytoplasmic solute receptor protein and the two transmembrane proteins.</text>
</comment>
<evidence type="ECO:0000256" key="4">
    <source>
        <dbReference type="ARBA" id="ARBA00022519"/>
    </source>
</evidence>
<comment type="caution">
    <text evidence="11">The sequence shown here is derived from an EMBL/GenBank/DDBJ whole genome shotgun (WGS) entry which is preliminary data.</text>
</comment>
<comment type="subcellular location">
    <subcellularLocation>
        <location evidence="1 9">Cell inner membrane</location>
        <topology evidence="1 9">Multi-pass membrane protein</topology>
    </subcellularLocation>
</comment>
<keyword evidence="13" id="KW-1185">Reference proteome</keyword>
<evidence type="ECO:0000313" key="13">
    <source>
        <dbReference type="Proteomes" id="UP000239406"/>
    </source>
</evidence>
<organism evidence="11 13">
    <name type="scientific">Caldimonas thermodepolymerans</name>
    <dbReference type="NCBI Taxonomy" id="215580"/>
    <lineage>
        <taxon>Bacteria</taxon>
        <taxon>Pseudomonadati</taxon>
        <taxon>Pseudomonadota</taxon>
        <taxon>Betaproteobacteria</taxon>
        <taxon>Burkholderiales</taxon>
        <taxon>Sphaerotilaceae</taxon>
        <taxon>Caldimonas</taxon>
    </lineage>
</organism>
<sequence>MSALLKLSSAIDWISERIGKLIMWLVLGSVLISAGNAIVRKTFDTSSNALLEIQWYLFAGVFMLGAGYVLLRNAHVRIDFISARLSRRTNAIIDIIGIVAILAPFCLIMIDLSWPVFMNAYQSGEMSQNAGGLVRWPVYLLMPVGFALLVLQGLSELVKRIAFLLGLRDQPFSHVEEKNEAEALAEELAREVEQKQPGAKQ</sequence>
<reference evidence="12 14" key="2">
    <citation type="submission" date="2019-03" db="EMBL/GenBank/DDBJ databases">
        <title>Genomic Encyclopedia of Type Strains, Phase IV (KMG-IV): sequencing the most valuable type-strain genomes for metagenomic binning, comparative biology and taxonomic classification.</title>
        <authorList>
            <person name="Goeker M."/>
        </authorList>
    </citation>
    <scope>NUCLEOTIDE SEQUENCE [LARGE SCALE GENOMIC DNA]</scope>
    <source>
        <strain evidence="12 14">DSM 15264</strain>
    </source>
</reference>
<evidence type="ECO:0000256" key="5">
    <source>
        <dbReference type="ARBA" id="ARBA00022692"/>
    </source>
</evidence>
<comment type="function">
    <text evidence="9">Part of the tripartite ATP-independent periplasmic (TRAP) transport system.</text>
</comment>
<dbReference type="AlphaFoldDB" id="A0A2S5T2M9"/>
<evidence type="ECO:0000313" key="12">
    <source>
        <dbReference type="EMBL" id="TCP09639.1"/>
    </source>
</evidence>
<feature type="transmembrane region" description="Helical" evidence="9">
    <location>
        <begin position="21"/>
        <end position="38"/>
    </location>
</feature>
<evidence type="ECO:0000256" key="9">
    <source>
        <dbReference type="RuleBase" id="RU369079"/>
    </source>
</evidence>
<keyword evidence="7 9" id="KW-0472">Membrane</keyword>